<keyword evidence="4" id="KW-1185">Reference proteome</keyword>
<dbReference type="RefSeq" id="XP_022415880.1">
    <property type="nucleotide sequence ID" value="XM_022560172.2"/>
</dbReference>
<feature type="compositionally biased region" description="Basic and acidic residues" evidence="2">
    <location>
        <begin position="1260"/>
        <end position="1296"/>
    </location>
</feature>
<evidence type="ECO:0000313" key="5">
    <source>
        <dbReference type="RefSeq" id="XP_022415880.1"/>
    </source>
</evidence>
<feature type="region of interest" description="Disordered" evidence="2">
    <location>
        <begin position="2636"/>
        <end position="2673"/>
    </location>
</feature>
<name>A0A2Y9M2E8_DELLE</name>
<feature type="compositionally biased region" description="Basic and acidic residues" evidence="2">
    <location>
        <begin position="829"/>
        <end position="840"/>
    </location>
</feature>
<feature type="compositionally biased region" description="Basic and acidic residues" evidence="2">
    <location>
        <begin position="1236"/>
        <end position="1247"/>
    </location>
</feature>
<feature type="compositionally biased region" description="Low complexity" evidence="2">
    <location>
        <begin position="2291"/>
        <end position="2305"/>
    </location>
</feature>
<feature type="compositionally biased region" description="Basic and acidic residues" evidence="2">
    <location>
        <begin position="2046"/>
        <end position="2059"/>
    </location>
</feature>
<dbReference type="GO" id="GO:0002244">
    <property type="term" value="P:hematopoietic progenitor cell differentiation"/>
    <property type="evidence" value="ECO:0007669"/>
    <property type="project" value="TreeGrafter"/>
</dbReference>
<keyword evidence="1" id="KW-0597">Phosphoprotein</keyword>
<feature type="compositionally biased region" description="Basic and acidic residues" evidence="2">
    <location>
        <begin position="1131"/>
        <end position="1162"/>
    </location>
</feature>
<dbReference type="InterPro" id="IPR033184">
    <property type="entry name" value="PRRC2"/>
</dbReference>
<feature type="compositionally biased region" description="Basic and acidic residues" evidence="2">
    <location>
        <begin position="1213"/>
        <end position="1229"/>
    </location>
</feature>
<feature type="compositionally biased region" description="Low complexity" evidence="2">
    <location>
        <begin position="1731"/>
        <end position="1780"/>
    </location>
</feature>
<feature type="compositionally biased region" description="Basic and acidic residues" evidence="2">
    <location>
        <begin position="1691"/>
        <end position="1703"/>
    </location>
</feature>
<feature type="compositionally biased region" description="Basic and acidic residues" evidence="2">
    <location>
        <begin position="1023"/>
        <end position="1057"/>
    </location>
</feature>
<feature type="domain" description="BAT2 N-terminal" evidence="3">
    <location>
        <begin position="1"/>
        <end position="158"/>
    </location>
</feature>
<feature type="compositionally biased region" description="Basic and acidic residues" evidence="2">
    <location>
        <begin position="2079"/>
        <end position="2103"/>
    </location>
</feature>
<feature type="compositionally biased region" description="Basic and acidic residues" evidence="2">
    <location>
        <begin position="957"/>
        <end position="996"/>
    </location>
</feature>
<feature type="region of interest" description="Disordered" evidence="2">
    <location>
        <begin position="1668"/>
        <end position="1833"/>
    </location>
</feature>
<feature type="compositionally biased region" description="Basic and acidic residues" evidence="2">
    <location>
        <begin position="1003"/>
        <end position="1013"/>
    </location>
</feature>
<feature type="compositionally biased region" description="Polar residues" evidence="2">
    <location>
        <begin position="134"/>
        <end position="144"/>
    </location>
</feature>
<organism evidence="4 5">
    <name type="scientific">Delphinapterus leucas</name>
    <name type="common">Beluga whale</name>
    <dbReference type="NCBI Taxonomy" id="9749"/>
    <lineage>
        <taxon>Eukaryota</taxon>
        <taxon>Metazoa</taxon>
        <taxon>Chordata</taxon>
        <taxon>Craniata</taxon>
        <taxon>Vertebrata</taxon>
        <taxon>Euteleostomi</taxon>
        <taxon>Mammalia</taxon>
        <taxon>Eutheria</taxon>
        <taxon>Laurasiatheria</taxon>
        <taxon>Artiodactyla</taxon>
        <taxon>Whippomorpha</taxon>
        <taxon>Cetacea</taxon>
        <taxon>Odontoceti</taxon>
        <taxon>Monodontidae</taxon>
        <taxon>Delphinapterus</taxon>
    </lineage>
</organism>
<feature type="compositionally biased region" description="Basic and acidic residues" evidence="2">
    <location>
        <begin position="1169"/>
        <end position="1179"/>
    </location>
</feature>
<dbReference type="PANTHER" id="PTHR14038:SF6">
    <property type="entry name" value="PROTEIN PRRC2C"/>
    <property type="match status" value="1"/>
</dbReference>
<dbReference type="Pfam" id="PF07001">
    <property type="entry name" value="BAT2_N"/>
    <property type="match status" value="1"/>
</dbReference>
<evidence type="ECO:0000256" key="2">
    <source>
        <dbReference type="SAM" id="MobiDB-lite"/>
    </source>
</evidence>
<feature type="region of interest" description="Disordered" evidence="2">
    <location>
        <begin position="1898"/>
        <end position="1962"/>
    </location>
</feature>
<protein>
    <submittedName>
        <fullName evidence="5">Protein PRRC2C isoform X12</fullName>
    </submittedName>
</protein>
<feature type="compositionally biased region" description="Basic and acidic residues" evidence="2">
    <location>
        <begin position="300"/>
        <end position="309"/>
    </location>
</feature>
<feature type="compositionally biased region" description="Low complexity" evidence="2">
    <location>
        <begin position="1865"/>
        <end position="1879"/>
    </location>
</feature>
<feature type="region of interest" description="Disordered" evidence="2">
    <location>
        <begin position="263"/>
        <end position="724"/>
    </location>
</feature>
<feature type="region of interest" description="Disordered" evidence="2">
    <location>
        <begin position="2228"/>
        <end position="2261"/>
    </location>
</feature>
<feature type="region of interest" description="Disordered" evidence="2">
    <location>
        <begin position="31"/>
        <end position="211"/>
    </location>
</feature>
<feature type="compositionally biased region" description="Basic and acidic residues" evidence="2">
    <location>
        <begin position="1380"/>
        <end position="1417"/>
    </location>
</feature>
<evidence type="ECO:0000256" key="1">
    <source>
        <dbReference type="ARBA" id="ARBA00022553"/>
    </source>
</evidence>
<feature type="compositionally biased region" description="Basic and acidic residues" evidence="2">
    <location>
        <begin position="151"/>
        <end position="160"/>
    </location>
</feature>
<feature type="compositionally biased region" description="Polar residues" evidence="2">
    <location>
        <begin position="1455"/>
        <end position="1467"/>
    </location>
</feature>
<feature type="compositionally biased region" description="Polar residues" evidence="2">
    <location>
        <begin position="340"/>
        <end position="360"/>
    </location>
</feature>
<dbReference type="CTD" id="23215"/>
<feature type="compositionally biased region" description="Basic and acidic residues" evidence="2">
    <location>
        <begin position="88"/>
        <end position="97"/>
    </location>
</feature>
<feature type="compositionally biased region" description="Pro residues" evidence="2">
    <location>
        <begin position="1058"/>
        <end position="1079"/>
    </location>
</feature>
<reference evidence="5" key="1">
    <citation type="submission" date="2025-08" db="UniProtKB">
        <authorList>
            <consortium name="RefSeq"/>
        </authorList>
    </citation>
    <scope>IDENTIFICATION</scope>
    <source>
        <tissue evidence="5">Blood</tissue>
    </source>
</reference>
<feature type="compositionally biased region" description="Basic and acidic residues" evidence="2">
    <location>
        <begin position="2228"/>
        <end position="2238"/>
    </location>
</feature>
<feature type="compositionally biased region" description="Low complexity" evidence="2">
    <location>
        <begin position="2245"/>
        <end position="2260"/>
    </location>
</feature>
<feature type="compositionally biased region" description="Low complexity" evidence="2">
    <location>
        <begin position="105"/>
        <end position="119"/>
    </location>
</feature>
<dbReference type="GeneID" id="111167381"/>
<feature type="compositionally biased region" description="Polar residues" evidence="2">
    <location>
        <begin position="1948"/>
        <end position="1962"/>
    </location>
</feature>
<feature type="compositionally biased region" description="Low complexity" evidence="2">
    <location>
        <begin position="680"/>
        <end position="702"/>
    </location>
</feature>
<dbReference type="Proteomes" id="UP000248483">
    <property type="component" value="Unplaced"/>
</dbReference>
<feature type="compositionally biased region" description="Basic and acidic residues" evidence="2">
    <location>
        <begin position="464"/>
        <end position="652"/>
    </location>
</feature>
<feature type="region of interest" description="Disordered" evidence="2">
    <location>
        <begin position="1854"/>
        <end position="1884"/>
    </location>
</feature>
<evidence type="ECO:0000313" key="4">
    <source>
        <dbReference type="Proteomes" id="UP000248483"/>
    </source>
</evidence>
<feature type="region of interest" description="Disordered" evidence="2">
    <location>
        <begin position="1978"/>
        <end position="2133"/>
    </location>
</feature>
<feature type="compositionally biased region" description="Basic and acidic residues" evidence="2">
    <location>
        <begin position="1428"/>
        <end position="1445"/>
    </location>
</feature>
<feature type="compositionally biased region" description="Polar residues" evidence="2">
    <location>
        <begin position="1990"/>
        <end position="2016"/>
    </location>
</feature>
<dbReference type="InterPro" id="IPR009738">
    <property type="entry name" value="BAT2_N"/>
</dbReference>
<proteinExistence type="predicted"/>
<feature type="region of interest" description="Disordered" evidence="2">
    <location>
        <begin position="808"/>
        <end position="1646"/>
    </location>
</feature>
<feature type="compositionally biased region" description="Polar residues" evidence="2">
    <location>
        <begin position="200"/>
        <end position="210"/>
    </location>
</feature>
<feature type="compositionally biased region" description="Basic and acidic residues" evidence="2">
    <location>
        <begin position="1503"/>
        <end position="1515"/>
    </location>
</feature>
<feature type="compositionally biased region" description="Polar residues" evidence="2">
    <location>
        <begin position="1900"/>
        <end position="1923"/>
    </location>
</feature>
<dbReference type="PANTHER" id="PTHR14038">
    <property type="entry name" value="BAT2 HLA-B-ASSOCIATED TRANSCRIPT 2"/>
    <property type="match status" value="1"/>
</dbReference>
<feature type="region of interest" description="Disordered" evidence="2">
    <location>
        <begin position="2283"/>
        <end position="2312"/>
    </location>
</feature>
<sequence>MSEKSGQNTKAKDGKKYATLSLFNTYKGKSLETQKTTARHGLQSLGKVGISRRMPPPANLPSLKAENKGNDPNVNIVPKDGTGWASKQEQHEEEKAPEVPPAQPKPGVAAPPEVAPAPKSWASNKQGGQGDGIQVNSHFQQEFPSLQAAGDQEKKEKESIDDSYGPGPSLRPPNVACWRDGGKSASSPLTSDQDEKSGQDESTAGTSEQNDILKVVEKRIACGPPQAKLNGQQPALASQYRAMMPSYMFQQYPRMAYPPLHGPMRFPPSLTETNKGLRGRGPPPSWASEPERPSILSASELKELDKFDNLDAEADEGWAGAQMEVDYTEQLNFSDDDEQGSSSPKENNSEDQGSKASVNTENRKEADEVFNTKSSSQIPAHPSVAKGPYGKGPPLNQERGPSSHLPPPPKLLAQQHPPPDRQAVPGRPGPFPPKQQVPDEDEIWKQRRRQQSELSAAVERARKRREEEERRMEEQRKAACAEKLKRLDEKLGIVDKQPSPEEIREREREKEREKEREREKELEKEQEWEREKEREKERERQQEKEKELEREQETQREMEKERKQEKEKELERQQEKEKELQKMKEQEKECELEKKEREKVEEKIEHKEPTLEPMVEKPESENSCNKEDDPVFSRQDNNRSEKETTQAAHETEPESGSQPRPAILSGYFKQFQKSLPPRFQRQQEQMKQQQWQQQQQQGVLPQTVPSQPSSGAVPPPPHRPLYQAMQPHPQHLASMGFDPRWLMMQSYMDPRMISGRPAMDIPPIHPGMIPPKPLMRRDQMEGSPSSSESFEHIARSARDHAISLSEPRMMWGSDPYPHTEPQQATTPKATEEPEDIRPEAPLDQEQITAAYPVEHSQLEAHPKADFVRESSETEVQKFLSRSVEDIRPHHTDTNNQPACFDVPDQKTVSIQEERISAGESQPARKRSVSHGSNHTQKSEEQRNEPSASIPKVTSRCIDSKEPAERSEEKPKKEGFIRSSEGPKPEKLYKSKSETRWGPRPSSNRREEGNDRPVRRSGPIKKPILRDMKEEREQRKEKEGEKVIEKMAKPEKTEKKEPLPPPPPPVAPLQPQSVPLPPQPEPEKFPSVETSPSTLVQKPPQDTEKPLEPVSSVEVEPAAKTVNQQTVTAPTVKEEKQPEKVISKDLVTERSRPDLRPTAKKESTLPPRAYWKEARDRDWFPDQGYRGRGRGEYYSRGRSYRGSYGGRGRGGRGHTRDYPQYRDSKPRAEHVPPGPLRQREESETRSESSDFEVVPKRRRQRGSETDTDSEVHESASDKDSLSKGKLPKREERSENKKPVKPPSSFKPENHVRIDNRPLEKPFVRDDDKSKPGFLPKGEPTRRGRGGTFRRGGRDPGGRPSRPSTLRRPAYRDNQWNPRQAEAPKPDDGEPPRRHEQFIPMPADKRPPKFERKFDPARERPRRQRPTRPPRQDKPPRFRRLREREAASKTNEVAVPTNGTVSNVVQEPVNTAGDVSGNKTPDLSNQNSSDQANEEWETASESSDFNERRERDEKKNADLNAQVVVKAGENVLPPKREIAKRSFSSQRPGVDRQNRRGNNGPPKSGRNFSGPRNERRSGPPAKSGKRGPFDDQSAGTAGADPVNGSSAHHQEGAPNGTGQKNSKDSTGKKREEPKPGPKKPKEKVDALSQFDLNNYASVVIIDDHPEVTVVEDPQSNLNDDGFTEVVSKKQQKRLQDEERRKKEEQIIQVWNKKNANEKGRSQTSKLPPRFAKKQATGTQQAQLPALALASAPAPGSASAPGPATTSAPVPASTPAPVLASPSAPVPAPSAVPVFTSTSAPLPTLASASAPVPASASTTATASSPAPTPTPILASASTPASVPILASASIPILASALSPASAPPPATSAPAAPTSAPTVPASIPAPAPTPALVQVSVPAPTAPAQTQGQTHKPVQSPLQTTTQSSKQPPPSIRLPSAQTPNGTDYVATGKPIQTPQSHGTLTTELWDNKVAPPAVLNDISKKLGPISPPQPPSVSAWNKPLTSFGSATSSEGTKNSQESGVEIGIDTIQFGAPASNGGENEIVPVLSEKTTDKISEPKEQRQKQPRAGPIKAQKLPDLSPVENKEHKPGPIGKERSLKNRKVKDAQQVEPEGQEKSSPATVRSTDPVATKETKAVSEMSTEIGTMISVSSPEYGTNVKESVTDYTTPSSSLPNTVATNNAKMEDTLVNNVPLPNTLPLPKRETIQQSSSLTSVPPTTFSLTFKMESARKAWENSPNVREKGSPVTSTAPPIASGVSSSASGPSTANYNSFSSASMPQIPVASVTPTTSLSGAGTYTTSSLSTKSTTTSDPPNICKVKPQQLQTSSLPSASHFSQLSCMPSLIAQQQQSPQVYVSQSAAAQIPAFYMDTSHLFNTQHARLAPPSLAQQQGFQPGLSQPTSVQQIPIPIYAPLQGQHQAQLSLGAGPAVSQAQELFSSSLQPYRSQPAFMQSSLSQPSVVLSGTAIHNFPAVQHQELAKAQSGLAFQQTSNTQPIPILYEHQLGQASGLGGSQLIDTHLLQARANLTQASNLYSGQVQQPGQTNFYNTAQSPSALQQVTVPLPASQLSLPNFGSTGQPLIALPQTLQPPLQHTTPQAQAQSMSRPAQVSQPFRGLIPAGTQHSMIATTGKMSEMELKAFGSGIDIKPGTPPISGRSTTPTSSPFRATSTSPNSQSSKMNSIVYQKQFQSAPATVRMTQPFPTQFAPQAKQRAEVLQSTQRFFSEQQQNKQIGGKAQKVDSDSSKPPETLTDPPGVCQEKVEEKPPPAPTIATKPVRTGPIKPQAIKTEETKS</sequence>
<gene>
    <name evidence="5" type="primary">PRRC2C</name>
</gene>
<evidence type="ECO:0000259" key="3">
    <source>
        <dbReference type="Pfam" id="PF07001"/>
    </source>
</evidence>
<feature type="compositionally biased region" description="Basic and acidic residues" evidence="2">
    <location>
        <begin position="1619"/>
        <end position="1633"/>
    </location>
</feature>
<feature type="compositionally biased region" description="Polar residues" evidence="2">
    <location>
        <begin position="1475"/>
        <end position="1489"/>
    </location>
</feature>
<feature type="compositionally biased region" description="Basic and acidic residues" evidence="2">
    <location>
        <begin position="1306"/>
        <end position="1329"/>
    </location>
</feature>
<feature type="region of interest" description="Disordered" evidence="2">
    <location>
        <begin position="2718"/>
        <end position="2787"/>
    </location>
</feature>
<accession>A0A2Y9M2E8</accession>
<feature type="compositionally biased region" description="Polar residues" evidence="2">
    <location>
        <begin position="2649"/>
        <end position="2673"/>
    </location>
</feature>
<feature type="compositionally biased region" description="Basic and acidic residues" evidence="2">
    <location>
        <begin position="882"/>
        <end position="892"/>
    </location>
</feature>
<feature type="compositionally biased region" description="Low complexity" evidence="2">
    <location>
        <begin position="1788"/>
        <end position="1833"/>
    </location>
</feature>
<feature type="compositionally biased region" description="Basic and acidic residues" evidence="2">
    <location>
        <begin position="856"/>
        <end position="875"/>
    </location>
</feature>
<feature type="region of interest" description="Disordered" evidence="2">
    <location>
        <begin position="2155"/>
        <end position="2176"/>
    </location>
</feature>